<evidence type="ECO:0000256" key="1">
    <source>
        <dbReference type="SAM" id="SignalP"/>
    </source>
</evidence>
<dbReference type="eggNOG" id="ENOG50311VW">
    <property type="taxonomic scope" value="Bacteria"/>
</dbReference>
<comment type="caution">
    <text evidence="2">The sequence shown here is derived from an EMBL/GenBank/DDBJ whole genome shotgun (WGS) entry which is preliminary data.</text>
</comment>
<dbReference type="RefSeq" id="WP_036209930.1">
    <property type="nucleotide sequence ID" value="NZ_AVPT01000010.1"/>
</dbReference>
<gene>
    <name evidence="2" type="ORF">N799_02590</name>
</gene>
<reference evidence="2 3" key="1">
    <citation type="journal article" date="2015" name="Stand. Genomic Sci.">
        <title>Genomic information of the arsenic-resistant bacterium Lysobacter arseniciresistens type strain ZS79(T) and comparison of Lysobacter draft genomes.</title>
        <authorList>
            <person name="Liu L."/>
            <person name="Zhang S."/>
            <person name="Luo M."/>
            <person name="Wang G."/>
        </authorList>
    </citation>
    <scope>NUCLEOTIDE SEQUENCE [LARGE SCALE GENOMIC DNA]</scope>
    <source>
        <strain evidence="2 3">ZS79</strain>
    </source>
</reference>
<sequence>MPSVTARRLRPLALATTLLATLALAPAAFAQDGKPIEQQMTPEQFRAAGLDQLSAEQLANLNAWLNRTLDVETTKAAKLAKEKVEDENRGFFDFGSSEPVRSRLQGPFHGFAKGRQYTLENGQVWRQTDGASLAGVELDSPAVEVSPSLIGSAWYLKVEGYNTRAKVERVK</sequence>
<name>A0A0A0F2N7_9GAMM</name>
<dbReference type="AlphaFoldDB" id="A0A0A0F2N7"/>
<evidence type="ECO:0000313" key="3">
    <source>
        <dbReference type="Proteomes" id="UP000029989"/>
    </source>
</evidence>
<proteinExistence type="predicted"/>
<keyword evidence="1" id="KW-0732">Signal</keyword>
<accession>A0A0A0F2N7</accession>
<dbReference type="OrthoDB" id="5966441at2"/>
<evidence type="ECO:0008006" key="4">
    <source>
        <dbReference type="Google" id="ProtNLM"/>
    </source>
</evidence>
<dbReference type="Proteomes" id="UP000029989">
    <property type="component" value="Unassembled WGS sequence"/>
</dbReference>
<feature type="signal peptide" evidence="1">
    <location>
        <begin position="1"/>
        <end position="30"/>
    </location>
</feature>
<feature type="chain" id="PRO_5001969425" description="Secreted protein" evidence="1">
    <location>
        <begin position="31"/>
        <end position="171"/>
    </location>
</feature>
<dbReference type="EMBL" id="AVPT01000010">
    <property type="protein sequence ID" value="KGM56623.1"/>
    <property type="molecule type" value="Genomic_DNA"/>
</dbReference>
<evidence type="ECO:0000313" key="2">
    <source>
        <dbReference type="EMBL" id="KGM56623.1"/>
    </source>
</evidence>
<protein>
    <recommendedName>
        <fullName evidence="4">Secreted protein</fullName>
    </recommendedName>
</protein>
<keyword evidence="3" id="KW-1185">Reference proteome</keyword>
<organism evidence="2 3">
    <name type="scientific">Lysobacter arseniciresistens ZS79</name>
    <dbReference type="NCBI Taxonomy" id="913325"/>
    <lineage>
        <taxon>Bacteria</taxon>
        <taxon>Pseudomonadati</taxon>
        <taxon>Pseudomonadota</taxon>
        <taxon>Gammaproteobacteria</taxon>
        <taxon>Lysobacterales</taxon>
        <taxon>Lysobacteraceae</taxon>
        <taxon>Novilysobacter</taxon>
    </lineage>
</organism>